<keyword evidence="2" id="KW-0378">Hydrolase</keyword>
<evidence type="ECO:0000313" key="2">
    <source>
        <dbReference type="EMBL" id="MBI3538702.1"/>
    </source>
</evidence>
<reference evidence="2" key="1">
    <citation type="submission" date="2020-07" db="EMBL/GenBank/DDBJ databases">
        <title>Huge and variable diversity of episymbiotic CPR bacteria and DPANN archaea in groundwater ecosystems.</title>
        <authorList>
            <person name="He C.Y."/>
            <person name="Keren R."/>
            <person name="Whittaker M."/>
            <person name="Farag I.F."/>
            <person name="Doudna J."/>
            <person name="Cate J.H.D."/>
            <person name="Banfield J.F."/>
        </authorList>
    </citation>
    <scope>NUCLEOTIDE SEQUENCE</scope>
    <source>
        <strain evidence="2">NC_groundwater_928_Pr1_S-0.2um_72_17</strain>
    </source>
</reference>
<dbReference type="InterPro" id="IPR044704">
    <property type="entry name" value="UGlyAH_cupin_N"/>
</dbReference>
<comment type="caution">
    <text evidence="2">The sequence shown here is derived from an EMBL/GenBank/DDBJ whole genome shotgun (WGS) entry which is preliminary data.</text>
</comment>
<evidence type="ECO:0000259" key="1">
    <source>
        <dbReference type="Pfam" id="PF07883"/>
    </source>
</evidence>
<dbReference type="InterPro" id="IPR011051">
    <property type="entry name" value="RmlC_Cupin_sf"/>
</dbReference>
<evidence type="ECO:0000313" key="3">
    <source>
        <dbReference type="Proteomes" id="UP000807850"/>
    </source>
</evidence>
<dbReference type="InterPro" id="IPR014710">
    <property type="entry name" value="RmlC-like_jellyroll"/>
</dbReference>
<dbReference type="Gene3D" id="2.60.120.10">
    <property type="entry name" value="Jelly Rolls"/>
    <property type="match status" value="2"/>
</dbReference>
<sequence>MAQSGLVWSRAVVKRNYAILPPEGMATSVLPEWRDTVSRVLAAPAMGAKFAQYVLEIAEKGGTTQALRADLQMFLYVLDGHAELELDGKAHRLGPGGFAYGRPGATFTLRATSPLSVLWLKKAYVPFGAETPRNVVGDETKMPGETYMGIQGLVLKTLLPAELSFDMAMNIFTFPPGYSLPMIETHVMEHGLYFLQGQGLYYLGDTWSEVKAGDFIWMGPYVPQSFFATSTTPSRYIYYKDVHRDVEL</sequence>
<dbReference type="SUPFAM" id="SSF51182">
    <property type="entry name" value="RmlC-like cupins"/>
    <property type="match status" value="1"/>
</dbReference>
<dbReference type="GO" id="GO:0071522">
    <property type="term" value="F:ureidoglycine aminohydrolase activity"/>
    <property type="evidence" value="ECO:0007669"/>
    <property type="project" value="UniProtKB-EC"/>
</dbReference>
<dbReference type="PANTHER" id="PTHR34571">
    <property type="entry name" value="(S)-UREIDOGLYCINE AMINOHYDROLASE"/>
    <property type="match status" value="1"/>
</dbReference>
<feature type="domain" description="Cupin type-2" evidence="1">
    <location>
        <begin position="70"/>
        <end position="120"/>
    </location>
</feature>
<dbReference type="PANTHER" id="PTHR34571:SF1">
    <property type="entry name" value="(S)-UREIDOGLYCINE AMINOHYDROLASE"/>
    <property type="match status" value="1"/>
</dbReference>
<gene>
    <name evidence="2" type="ORF">HY076_00305</name>
</gene>
<accession>A0A9D6QHZ1</accession>
<dbReference type="InterPro" id="IPR044697">
    <property type="entry name" value="UGlyAH_cupin_C"/>
</dbReference>
<feature type="domain" description="Cupin type-2" evidence="1">
    <location>
        <begin position="171"/>
        <end position="237"/>
    </location>
</feature>
<dbReference type="NCBIfam" id="TIGR03214">
    <property type="entry name" value="ura-cupin"/>
    <property type="match status" value="1"/>
</dbReference>
<dbReference type="Proteomes" id="UP000807850">
    <property type="component" value="Unassembled WGS sequence"/>
</dbReference>
<dbReference type="InterPro" id="IPR017627">
    <property type="entry name" value="UGHY"/>
</dbReference>
<name>A0A9D6QHZ1_UNCEI</name>
<dbReference type="InterPro" id="IPR013096">
    <property type="entry name" value="Cupin_2"/>
</dbReference>
<organism evidence="2 3">
    <name type="scientific">Eiseniibacteriota bacterium</name>
    <dbReference type="NCBI Taxonomy" id="2212470"/>
    <lineage>
        <taxon>Bacteria</taxon>
        <taxon>Candidatus Eiseniibacteriota</taxon>
    </lineage>
</organism>
<dbReference type="AlphaFoldDB" id="A0A9D6QHZ1"/>
<dbReference type="CDD" id="cd02211">
    <property type="entry name" value="cupin_UGlyAH_N"/>
    <property type="match status" value="1"/>
</dbReference>
<dbReference type="EMBL" id="JACQAY010000015">
    <property type="protein sequence ID" value="MBI3538702.1"/>
    <property type="molecule type" value="Genomic_DNA"/>
</dbReference>
<dbReference type="CDD" id="cd02212">
    <property type="entry name" value="cupin_UGlyAH_C"/>
    <property type="match status" value="1"/>
</dbReference>
<dbReference type="EC" id="3.5.3.26" evidence="2"/>
<protein>
    <submittedName>
        <fullName evidence="2">(S)-ureidoglycine aminohydrolase</fullName>
        <ecNumber evidence="2">3.5.3.26</ecNumber>
    </submittedName>
</protein>
<proteinExistence type="predicted"/>
<dbReference type="Pfam" id="PF07883">
    <property type="entry name" value="Cupin_2"/>
    <property type="match status" value="2"/>
</dbReference>